<dbReference type="PROSITE" id="PS00236">
    <property type="entry name" value="NEUROTR_ION_CHANNEL"/>
    <property type="match status" value="1"/>
</dbReference>
<dbReference type="STRING" id="230089.VY86_06365"/>
<dbReference type="PATRIC" id="fig|230089.6.peg.1420"/>
<accession>A0A0F7LMH3</accession>
<evidence type="ECO:0000256" key="4">
    <source>
        <dbReference type="ARBA" id="ARBA00022801"/>
    </source>
</evidence>
<comment type="subcellular location">
    <subcellularLocation>
        <location evidence="2">Membrane</location>
    </subcellularLocation>
</comment>
<keyword evidence="4" id="KW-0378">Hydrolase</keyword>
<dbReference type="GO" id="GO:0016020">
    <property type="term" value="C:membrane"/>
    <property type="evidence" value="ECO:0007669"/>
    <property type="project" value="UniProtKB-SubCell"/>
</dbReference>
<evidence type="ECO:0000256" key="6">
    <source>
        <dbReference type="SAM" id="MobiDB-lite"/>
    </source>
</evidence>
<dbReference type="KEGG" id="ptt:VY86_06365"/>
<reference evidence="10" key="2">
    <citation type="submission" date="2015-03" db="EMBL/GenBank/DDBJ databases">
        <title>Genome sequence of Azospirillum thiophilum strain DSM 21654T.</title>
        <authorList>
            <person name="Kwak Y."/>
            <person name="Shin J.-H."/>
        </authorList>
    </citation>
    <scope>NUCLEOTIDE SEQUENCE [LARGE SCALE GENOMIC DNA]</scope>
    <source>
        <strain evidence="10">DSM 15199</strain>
    </source>
</reference>
<keyword evidence="5 7" id="KW-0472">Membrane</keyword>
<evidence type="ECO:0000256" key="1">
    <source>
        <dbReference type="ARBA" id="ARBA00001946"/>
    </source>
</evidence>
<dbReference type="EMBL" id="CP011104">
    <property type="protein sequence ID" value="AKH63007.1"/>
    <property type="molecule type" value="Genomic_DNA"/>
</dbReference>
<dbReference type="AlphaFoldDB" id="A0A0F7LMH3"/>
<dbReference type="Pfam" id="PF08774">
    <property type="entry name" value="VRR_NUC"/>
    <property type="match status" value="1"/>
</dbReference>
<dbReference type="InterPro" id="IPR018000">
    <property type="entry name" value="Neurotransmitter_ion_chnl_CS"/>
</dbReference>
<evidence type="ECO:0000313" key="10">
    <source>
        <dbReference type="Proteomes" id="UP000034866"/>
    </source>
</evidence>
<dbReference type="SMART" id="SM00990">
    <property type="entry name" value="VRR_NUC"/>
    <property type="match status" value="1"/>
</dbReference>
<dbReference type="InterPro" id="IPR014883">
    <property type="entry name" value="VRR_NUC"/>
</dbReference>
<keyword evidence="10" id="KW-1185">Reference proteome</keyword>
<evidence type="ECO:0000259" key="8">
    <source>
        <dbReference type="SMART" id="SM00990"/>
    </source>
</evidence>
<keyword evidence="7" id="KW-0812">Transmembrane</keyword>
<feature type="region of interest" description="Disordered" evidence="6">
    <location>
        <begin position="221"/>
        <end position="267"/>
    </location>
</feature>
<evidence type="ECO:0000256" key="5">
    <source>
        <dbReference type="ARBA" id="ARBA00023136"/>
    </source>
</evidence>
<name>A0A0F7LMH3_9GAMM</name>
<keyword evidence="7" id="KW-1133">Transmembrane helix</keyword>
<dbReference type="OrthoDB" id="6675421at2"/>
<dbReference type="RefSeq" id="WP_046974337.1">
    <property type="nucleotide sequence ID" value="NZ_CP011104.1"/>
</dbReference>
<gene>
    <name evidence="9" type="ORF">VY86_06365</name>
</gene>
<evidence type="ECO:0000256" key="7">
    <source>
        <dbReference type="SAM" id="Phobius"/>
    </source>
</evidence>
<sequence>MTISNSGNLCPAVTSINCTMEIGVFPADEDPCYLAEKAEYALRLPAMIVTKQGTIRFLNQIIMSGLIKVEELKHNFLWSYKAEVVFAIRGKKDVPLPMLATSQDSKQHYGDNLPQSSNPFTRPSATDVKKFGVKRIRRPDIILVKEEALRWPGRNATYFDGSVHPDNLKMLIEVKFPGDVLSDNQEQDYIQIATEDRFGVMRVIDNRTEEQKQYDEAWRKHYQPSSQHYKNPIPLAPLPPSSPSDDDALPAPTPPEEGVPGTIPQPLTKNLPLVSTAPWSFLPSYEDWVILGQEVSGLTEQGLDYIRNSTRELLAQFGAWFNEAGKWVCEEIIDPITHQASYAFSWVSEQTGKIVTWTESEIKARWQTVQQGSDITLEELKNMSWLQILKEVGEGMLEVVVIIAGVAVVILVTLVVAAALIALVEILAAAAAVSAAALAAVLAILASVTFATAS</sequence>
<evidence type="ECO:0000313" key="9">
    <source>
        <dbReference type="EMBL" id="AKH63007.1"/>
    </source>
</evidence>
<evidence type="ECO:0000256" key="3">
    <source>
        <dbReference type="ARBA" id="ARBA00022722"/>
    </source>
</evidence>
<dbReference type="Proteomes" id="UP000034866">
    <property type="component" value="Chromosome"/>
</dbReference>
<feature type="transmembrane region" description="Helical" evidence="7">
    <location>
        <begin position="399"/>
        <end position="423"/>
    </location>
</feature>
<feature type="transmembrane region" description="Helical" evidence="7">
    <location>
        <begin position="429"/>
        <end position="453"/>
    </location>
</feature>
<reference evidence="9 10" key="1">
    <citation type="journal article" date="2015" name="J. Biotechnol.">
        <title>Complete genome sequence of Photorhabdus temperata subsp. thracensis 39-8(T), an entomopathogenic bacterium for the improved commercial bioinsecticide.</title>
        <authorList>
            <person name="Kwak Y."/>
            <person name="Shin J.H."/>
        </authorList>
    </citation>
    <scope>NUCLEOTIDE SEQUENCE [LARGE SCALE GENOMIC DNA]</scope>
    <source>
        <strain evidence="9 10">DSM 15199</strain>
    </source>
</reference>
<feature type="domain" description="VRR-NUC" evidence="8">
    <location>
        <begin position="77"/>
        <end position="205"/>
    </location>
</feature>
<keyword evidence="3" id="KW-0540">Nuclease</keyword>
<comment type="cofactor">
    <cofactor evidence="1">
        <name>Mg(2+)</name>
        <dbReference type="ChEBI" id="CHEBI:18420"/>
    </cofactor>
</comment>
<evidence type="ECO:0000256" key="2">
    <source>
        <dbReference type="ARBA" id="ARBA00004370"/>
    </source>
</evidence>
<proteinExistence type="predicted"/>
<dbReference type="GO" id="GO:0004518">
    <property type="term" value="F:nuclease activity"/>
    <property type="evidence" value="ECO:0007669"/>
    <property type="project" value="UniProtKB-KW"/>
</dbReference>
<dbReference type="GO" id="GO:0016788">
    <property type="term" value="F:hydrolase activity, acting on ester bonds"/>
    <property type="evidence" value="ECO:0007669"/>
    <property type="project" value="InterPro"/>
</dbReference>
<organism evidence="9 10">
    <name type="scientific">Photorhabdus thracensis</name>
    <dbReference type="NCBI Taxonomy" id="230089"/>
    <lineage>
        <taxon>Bacteria</taxon>
        <taxon>Pseudomonadati</taxon>
        <taxon>Pseudomonadota</taxon>
        <taxon>Gammaproteobacteria</taxon>
        <taxon>Enterobacterales</taxon>
        <taxon>Morganellaceae</taxon>
        <taxon>Photorhabdus</taxon>
    </lineage>
</organism>
<protein>
    <submittedName>
        <fullName evidence="9">Nuclease</fullName>
    </submittedName>
</protein>